<name>A0ABP5QTQ2_9MICO</name>
<evidence type="ECO:0008006" key="3">
    <source>
        <dbReference type="Google" id="ProtNLM"/>
    </source>
</evidence>
<protein>
    <recommendedName>
        <fullName evidence="3">DUF1508 domain-containing protein</fullName>
    </recommendedName>
</protein>
<proteinExistence type="predicted"/>
<gene>
    <name evidence="1" type="ORF">GCM10009851_31960</name>
</gene>
<evidence type="ECO:0000313" key="1">
    <source>
        <dbReference type="EMBL" id="GAA2244304.1"/>
    </source>
</evidence>
<dbReference type="EMBL" id="BAAAQY010000010">
    <property type="protein sequence ID" value="GAA2244304.1"/>
    <property type="molecule type" value="Genomic_DNA"/>
</dbReference>
<accession>A0ABP5QTQ2</accession>
<keyword evidence="2" id="KW-1185">Reference proteome</keyword>
<organism evidence="1 2">
    <name type="scientific">Herbiconiux moechotypicola</name>
    <dbReference type="NCBI Taxonomy" id="637393"/>
    <lineage>
        <taxon>Bacteria</taxon>
        <taxon>Bacillati</taxon>
        <taxon>Actinomycetota</taxon>
        <taxon>Actinomycetes</taxon>
        <taxon>Micrococcales</taxon>
        <taxon>Microbacteriaceae</taxon>
        <taxon>Herbiconiux</taxon>
    </lineage>
</organism>
<evidence type="ECO:0000313" key="2">
    <source>
        <dbReference type="Proteomes" id="UP001500929"/>
    </source>
</evidence>
<reference evidence="2" key="1">
    <citation type="journal article" date="2019" name="Int. J. Syst. Evol. Microbiol.">
        <title>The Global Catalogue of Microorganisms (GCM) 10K type strain sequencing project: providing services to taxonomists for standard genome sequencing and annotation.</title>
        <authorList>
            <consortium name="The Broad Institute Genomics Platform"/>
            <consortium name="The Broad Institute Genome Sequencing Center for Infectious Disease"/>
            <person name="Wu L."/>
            <person name="Ma J."/>
        </authorList>
    </citation>
    <scope>NUCLEOTIDE SEQUENCE [LARGE SCALE GENOMIC DNA]</scope>
    <source>
        <strain evidence="2">JCM 16117</strain>
    </source>
</reference>
<comment type="caution">
    <text evidence="1">The sequence shown here is derived from an EMBL/GenBank/DDBJ whole genome shotgun (WGS) entry which is preliminary data.</text>
</comment>
<dbReference type="Proteomes" id="UP001500929">
    <property type="component" value="Unassembled WGS sequence"/>
</dbReference>
<sequence>MLRLRDRVGELEIVPVQGSRPGTRGWYLTHRGVIVATCGRWYGAAASSAEAAAAALDALATAEVLTASRDVTAPGRRAAPDPRPALAW</sequence>